<gene>
    <name evidence="10" type="ORF">C7M84_020178</name>
</gene>
<keyword evidence="4 7" id="KW-0378">Hydrolase</keyword>
<dbReference type="Gene3D" id="2.40.10.10">
    <property type="entry name" value="Trypsin-like serine proteases"/>
    <property type="match status" value="1"/>
</dbReference>
<dbReference type="InterPro" id="IPR001254">
    <property type="entry name" value="Trypsin_dom"/>
</dbReference>
<dbReference type="InterPro" id="IPR009003">
    <property type="entry name" value="Peptidase_S1_PA"/>
</dbReference>
<comment type="caution">
    <text evidence="10">The sequence shown here is derived from an EMBL/GenBank/DDBJ whole genome shotgun (WGS) entry which is preliminary data.</text>
</comment>
<name>A0A423SCX3_PENVA</name>
<evidence type="ECO:0000256" key="1">
    <source>
        <dbReference type="ARBA" id="ARBA00004613"/>
    </source>
</evidence>
<dbReference type="EMBL" id="QCYY01003880">
    <property type="protein sequence ID" value="ROT61993.1"/>
    <property type="molecule type" value="Genomic_DNA"/>
</dbReference>
<keyword evidence="3 7" id="KW-0645">Protease</keyword>
<evidence type="ECO:0000259" key="9">
    <source>
        <dbReference type="PROSITE" id="PS50240"/>
    </source>
</evidence>
<feature type="region of interest" description="Disordered" evidence="8">
    <location>
        <begin position="1"/>
        <end position="31"/>
    </location>
</feature>
<dbReference type="InterPro" id="IPR033116">
    <property type="entry name" value="TRYPSIN_SER"/>
</dbReference>
<evidence type="ECO:0000256" key="4">
    <source>
        <dbReference type="ARBA" id="ARBA00022801"/>
    </source>
</evidence>
<evidence type="ECO:0000256" key="5">
    <source>
        <dbReference type="ARBA" id="ARBA00022825"/>
    </source>
</evidence>
<dbReference type="CDD" id="cd00190">
    <property type="entry name" value="Tryp_SPc"/>
    <property type="match status" value="1"/>
</dbReference>
<dbReference type="InterPro" id="IPR043504">
    <property type="entry name" value="Peptidase_S1_PA_chymotrypsin"/>
</dbReference>
<reference evidence="10 11" key="1">
    <citation type="submission" date="2018-04" db="EMBL/GenBank/DDBJ databases">
        <authorList>
            <person name="Zhang X."/>
            <person name="Yuan J."/>
            <person name="Li F."/>
            <person name="Xiang J."/>
        </authorList>
    </citation>
    <scope>NUCLEOTIDE SEQUENCE [LARGE SCALE GENOMIC DNA]</scope>
    <source>
        <tissue evidence="10">Muscle</tissue>
    </source>
</reference>
<organism evidence="10 11">
    <name type="scientific">Penaeus vannamei</name>
    <name type="common">Whiteleg shrimp</name>
    <name type="synonym">Litopenaeus vannamei</name>
    <dbReference type="NCBI Taxonomy" id="6689"/>
    <lineage>
        <taxon>Eukaryota</taxon>
        <taxon>Metazoa</taxon>
        <taxon>Ecdysozoa</taxon>
        <taxon>Arthropoda</taxon>
        <taxon>Crustacea</taxon>
        <taxon>Multicrustacea</taxon>
        <taxon>Malacostraca</taxon>
        <taxon>Eumalacostraca</taxon>
        <taxon>Eucarida</taxon>
        <taxon>Decapoda</taxon>
        <taxon>Dendrobranchiata</taxon>
        <taxon>Penaeoidea</taxon>
        <taxon>Penaeidae</taxon>
        <taxon>Penaeus</taxon>
    </lineage>
</organism>
<keyword evidence="5 7" id="KW-0720">Serine protease</keyword>
<dbReference type="GO" id="GO:0006508">
    <property type="term" value="P:proteolysis"/>
    <property type="evidence" value="ECO:0007669"/>
    <property type="project" value="UniProtKB-KW"/>
</dbReference>
<dbReference type="PROSITE" id="PS00135">
    <property type="entry name" value="TRYPSIN_SER"/>
    <property type="match status" value="1"/>
</dbReference>
<protein>
    <submittedName>
        <fullName evidence="10">Protease</fullName>
    </submittedName>
</protein>
<feature type="domain" description="Peptidase S1" evidence="9">
    <location>
        <begin position="113"/>
        <end position="344"/>
    </location>
</feature>
<evidence type="ECO:0000256" key="2">
    <source>
        <dbReference type="ARBA" id="ARBA00022525"/>
    </source>
</evidence>
<comment type="subcellular location">
    <subcellularLocation>
        <location evidence="1">Secreted</location>
    </subcellularLocation>
</comment>
<accession>A0A423SCX3</accession>
<evidence type="ECO:0000256" key="7">
    <source>
        <dbReference type="RuleBase" id="RU363034"/>
    </source>
</evidence>
<evidence type="ECO:0000256" key="6">
    <source>
        <dbReference type="ARBA" id="ARBA00023157"/>
    </source>
</evidence>
<dbReference type="FunFam" id="2.40.10.10:FF:000015">
    <property type="entry name" value="Atrial natriuretic peptide-converting enzyme"/>
    <property type="match status" value="1"/>
</dbReference>
<keyword evidence="6" id="KW-1015">Disulfide bond</keyword>
<reference evidence="10 11" key="2">
    <citation type="submission" date="2019-01" db="EMBL/GenBank/DDBJ databases">
        <title>The decoding of complex shrimp genome reveals the adaptation for benthos swimmer, frequently molting mechanism and breeding impact on genome.</title>
        <authorList>
            <person name="Sun Y."/>
            <person name="Gao Y."/>
            <person name="Yu Y."/>
        </authorList>
    </citation>
    <scope>NUCLEOTIDE SEQUENCE [LARGE SCALE GENOMIC DNA]</scope>
    <source>
        <tissue evidence="10">Muscle</tissue>
    </source>
</reference>
<dbReference type="GO" id="GO:0004252">
    <property type="term" value="F:serine-type endopeptidase activity"/>
    <property type="evidence" value="ECO:0007669"/>
    <property type="project" value="InterPro"/>
</dbReference>
<sequence length="348" mass="37523">MTSTSTRVKIVPNSPARDTRQTSHSRNVRGIPRFSKPYSRFGLDDSKTTYCEKEAVSAVTKSNKLVFKHIRKPLRKKCSGGFLCLVTPQDDSTGGGRPFCSGCGVSQVTVPRIVGGEEATAGEYPWQALLVFGNGIICGGSLIKNGWVLTAAHCIKQTGATSVTVVLGEHDRSTTTDGVTQQFVSSNIIVHPNYDDITQNNDIALVFLGQNAIFNERVRPICLAQNSDYVTGASTIVTGWGVQAFSSSTAVNRLQEVTLDLISTSSCAELYPDYTITENMVCTLTTNKDACQGDSGGPLITKLQDGTWVQLGVVSFGDECAKENSPGVFTKVANYYDWITEQTGSNQC</sequence>
<dbReference type="AlphaFoldDB" id="A0A423SCX3"/>
<dbReference type="PANTHER" id="PTHR24264:SF54">
    <property type="entry name" value="PEPTIDASE S1 DOMAIN-CONTAINING PROTEIN"/>
    <property type="match status" value="1"/>
</dbReference>
<dbReference type="InterPro" id="IPR001314">
    <property type="entry name" value="Peptidase_S1A"/>
</dbReference>
<evidence type="ECO:0000256" key="3">
    <source>
        <dbReference type="ARBA" id="ARBA00022670"/>
    </source>
</evidence>
<dbReference type="SUPFAM" id="SSF50494">
    <property type="entry name" value="Trypsin-like serine proteases"/>
    <property type="match status" value="1"/>
</dbReference>
<keyword evidence="11" id="KW-1185">Reference proteome</keyword>
<dbReference type="Pfam" id="PF00089">
    <property type="entry name" value="Trypsin"/>
    <property type="match status" value="1"/>
</dbReference>
<dbReference type="SMART" id="SM00020">
    <property type="entry name" value="Tryp_SPc"/>
    <property type="match status" value="1"/>
</dbReference>
<dbReference type="OrthoDB" id="6342449at2759"/>
<dbReference type="PRINTS" id="PR00722">
    <property type="entry name" value="CHYMOTRYPSIN"/>
</dbReference>
<dbReference type="Proteomes" id="UP000283509">
    <property type="component" value="Unassembled WGS sequence"/>
</dbReference>
<evidence type="ECO:0000313" key="10">
    <source>
        <dbReference type="EMBL" id="ROT61993.1"/>
    </source>
</evidence>
<dbReference type="PROSITE" id="PS00134">
    <property type="entry name" value="TRYPSIN_HIS"/>
    <property type="match status" value="1"/>
</dbReference>
<evidence type="ECO:0000313" key="11">
    <source>
        <dbReference type="Proteomes" id="UP000283509"/>
    </source>
</evidence>
<dbReference type="InterPro" id="IPR050127">
    <property type="entry name" value="Serine_Proteases_S1"/>
</dbReference>
<dbReference type="PROSITE" id="PS50240">
    <property type="entry name" value="TRYPSIN_DOM"/>
    <property type="match status" value="1"/>
</dbReference>
<evidence type="ECO:0000256" key="8">
    <source>
        <dbReference type="SAM" id="MobiDB-lite"/>
    </source>
</evidence>
<keyword evidence="2" id="KW-0964">Secreted</keyword>
<dbReference type="GO" id="GO:0005615">
    <property type="term" value="C:extracellular space"/>
    <property type="evidence" value="ECO:0007669"/>
    <property type="project" value="TreeGrafter"/>
</dbReference>
<proteinExistence type="predicted"/>
<dbReference type="PANTHER" id="PTHR24264">
    <property type="entry name" value="TRYPSIN-RELATED"/>
    <property type="match status" value="1"/>
</dbReference>
<dbReference type="InterPro" id="IPR018114">
    <property type="entry name" value="TRYPSIN_HIS"/>
</dbReference>